<sequence>MRTRVVVTGMSAREAAAHGVLARLAAPHDGVVAHLQQGSPTLAAVLDRLADDGAERVVVAGVSLGTLAPGVSWLRRVAAHWWRERRDAGLPLPEVEVGLVLVADAVELATVVEGLTKQVRGGEPGLTSAAWEEVPRHRHQVLVCRGPRCTARGSDRTAEALALALAEQGLGDDDVLLTQTGCLFPCNHAPVVAVQPDDAWYGQLTPDAARRLAREHLVAGRPLDDHRLTRLRRDP</sequence>
<keyword evidence="2" id="KW-1185">Reference proteome</keyword>
<comment type="caution">
    <text evidence="1">The sequence shown here is derived from an EMBL/GenBank/DDBJ whole genome shotgun (WGS) entry which is preliminary data.</text>
</comment>
<dbReference type="CDD" id="cd02980">
    <property type="entry name" value="TRX_Fd_family"/>
    <property type="match status" value="1"/>
</dbReference>
<dbReference type="EMBL" id="BAABIM010000003">
    <property type="protein sequence ID" value="GAA4688812.1"/>
    <property type="molecule type" value="Genomic_DNA"/>
</dbReference>
<dbReference type="Pfam" id="PF01257">
    <property type="entry name" value="2Fe-2S_thioredx"/>
    <property type="match status" value="1"/>
</dbReference>
<gene>
    <name evidence="1" type="ORF">GCM10023226_28270</name>
</gene>
<proteinExistence type="predicted"/>
<protein>
    <recommendedName>
        <fullName evidence="3">(2Fe-2S) ferredoxin domain-containing protein</fullName>
    </recommendedName>
</protein>
<organism evidence="1 2">
    <name type="scientific">Nocardioides nanhaiensis</name>
    <dbReference type="NCBI Taxonomy" id="1476871"/>
    <lineage>
        <taxon>Bacteria</taxon>
        <taxon>Bacillati</taxon>
        <taxon>Actinomycetota</taxon>
        <taxon>Actinomycetes</taxon>
        <taxon>Propionibacteriales</taxon>
        <taxon>Nocardioidaceae</taxon>
        <taxon>Nocardioides</taxon>
    </lineage>
</organism>
<accession>A0ABP8WJ99</accession>
<evidence type="ECO:0000313" key="2">
    <source>
        <dbReference type="Proteomes" id="UP001500621"/>
    </source>
</evidence>
<name>A0ABP8WJ99_9ACTN</name>
<dbReference type="SUPFAM" id="SSF52833">
    <property type="entry name" value="Thioredoxin-like"/>
    <property type="match status" value="1"/>
</dbReference>
<evidence type="ECO:0008006" key="3">
    <source>
        <dbReference type="Google" id="ProtNLM"/>
    </source>
</evidence>
<reference evidence="2" key="1">
    <citation type="journal article" date="2019" name="Int. J. Syst. Evol. Microbiol.">
        <title>The Global Catalogue of Microorganisms (GCM) 10K type strain sequencing project: providing services to taxonomists for standard genome sequencing and annotation.</title>
        <authorList>
            <consortium name="The Broad Institute Genomics Platform"/>
            <consortium name="The Broad Institute Genome Sequencing Center for Infectious Disease"/>
            <person name="Wu L."/>
            <person name="Ma J."/>
        </authorList>
    </citation>
    <scope>NUCLEOTIDE SEQUENCE [LARGE SCALE GENOMIC DNA]</scope>
    <source>
        <strain evidence="2">JCM 18127</strain>
    </source>
</reference>
<dbReference type="InterPro" id="IPR036249">
    <property type="entry name" value="Thioredoxin-like_sf"/>
</dbReference>
<evidence type="ECO:0000313" key="1">
    <source>
        <dbReference type="EMBL" id="GAA4688812.1"/>
    </source>
</evidence>
<dbReference type="Gene3D" id="3.40.30.10">
    <property type="entry name" value="Glutaredoxin"/>
    <property type="match status" value="1"/>
</dbReference>
<dbReference type="Proteomes" id="UP001500621">
    <property type="component" value="Unassembled WGS sequence"/>
</dbReference>